<name>A0A3Q0J880_DIACI</name>
<evidence type="ECO:0000313" key="4">
    <source>
        <dbReference type="RefSeq" id="XP_026684646.1"/>
    </source>
</evidence>
<dbReference type="STRING" id="121845.A0A3Q0J880"/>
<feature type="region of interest" description="Disordered" evidence="2">
    <location>
        <begin position="171"/>
        <end position="204"/>
    </location>
</feature>
<reference evidence="4" key="1">
    <citation type="submission" date="2025-08" db="UniProtKB">
        <authorList>
            <consortium name="RefSeq"/>
        </authorList>
    </citation>
    <scope>IDENTIFICATION</scope>
</reference>
<feature type="coiled-coil region" evidence="1">
    <location>
        <begin position="528"/>
        <end position="555"/>
    </location>
</feature>
<gene>
    <name evidence="4" type="primary">LOC103516452</name>
</gene>
<keyword evidence="3" id="KW-1185">Reference proteome</keyword>
<feature type="compositionally biased region" description="Basic and acidic residues" evidence="2">
    <location>
        <begin position="805"/>
        <end position="818"/>
    </location>
</feature>
<feature type="coiled-coil region" evidence="1">
    <location>
        <begin position="463"/>
        <end position="497"/>
    </location>
</feature>
<dbReference type="PaxDb" id="121845-A0A3Q0J880"/>
<dbReference type="RefSeq" id="XP_026684646.1">
    <property type="nucleotide sequence ID" value="XM_026828845.1"/>
</dbReference>
<feature type="compositionally biased region" description="Acidic residues" evidence="2">
    <location>
        <begin position="819"/>
        <end position="856"/>
    </location>
</feature>
<dbReference type="GeneID" id="103516452"/>
<evidence type="ECO:0000313" key="3">
    <source>
        <dbReference type="Proteomes" id="UP000079169"/>
    </source>
</evidence>
<dbReference type="Proteomes" id="UP000079169">
    <property type="component" value="Unplaced"/>
</dbReference>
<evidence type="ECO:0000256" key="1">
    <source>
        <dbReference type="SAM" id="Coils"/>
    </source>
</evidence>
<dbReference type="KEGG" id="dci:103516452"/>
<proteinExistence type="predicted"/>
<organism evidence="3 4">
    <name type="scientific">Diaphorina citri</name>
    <name type="common">Asian citrus psyllid</name>
    <dbReference type="NCBI Taxonomy" id="121845"/>
    <lineage>
        <taxon>Eukaryota</taxon>
        <taxon>Metazoa</taxon>
        <taxon>Ecdysozoa</taxon>
        <taxon>Arthropoda</taxon>
        <taxon>Hexapoda</taxon>
        <taxon>Insecta</taxon>
        <taxon>Pterygota</taxon>
        <taxon>Neoptera</taxon>
        <taxon>Paraneoptera</taxon>
        <taxon>Hemiptera</taxon>
        <taxon>Sternorrhyncha</taxon>
        <taxon>Psylloidea</taxon>
        <taxon>Psyllidae</taxon>
        <taxon>Diaphorininae</taxon>
        <taxon>Diaphorina</taxon>
    </lineage>
</organism>
<dbReference type="AlphaFoldDB" id="A0A3Q0J880"/>
<evidence type="ECO:0000256" key="2">
    <source>
        <dbReference type="SAM" id="MobiDB-lite"/>
    </source>
</evidence>
<accession>A0A3Q0J880</accession>
<sequence length="856" mass="98582">MQVKDLDVELPEDIEKSLEEEKQKIRYGNRMAEANRAKQNLRNVLATLQNQLGLILRRCERYVTTFVQKKMKQDLESELYNLLMEIESETSVCFKIPEEIKNTRAPSKEDVKESPEIDQRKPSFLKDLESFKHKLPLRTQRALRKYYEGREEIDTQKLSLEEFEKLKPDMANNHEEEEKPDENADKTVGNYTMKCDPEYRVPKDKRSSVKTKKLQILKTENEIHNLKQQFNQKVLDLLQEKVDLIQEMKQLTHDLKQRQVFIPKKFHQHFPSIPCLNYDLEFPERKFQVDQTTFPDQYEPRNLWTCPELDLLRPPEIIVSPFSEEPSSLNLPDTMSQLNEEENEASQTVFKIHGGEKPSEVPCELPSCATFRMPSVLSHPGLDHLESDVHRSHMFLTTPEISMATLELPSGSSDISTLDLSDLSAISSDMSISDMIDMFKQDQEQSPLEMELAKDTTIRSPLNSECDKTLSKIKSENARLQEQYKKLLGQVNEATIKKYGRLVNVTELEEAVLQALIHEVRMDVPDIIKSLDSDLKRKQTKLEEEEIALLELMKNRNETFQFLATLETEQLHLEREIAIINSKKKLENEKHKSSQSDYNQDIAKLCGMYDRLKREEVLIMTELCDLTYKGTRPPVKLPPMRKEIKIVKTKPKDTPADRATELKNASKKIKEILEAINSHKLDTDDFSFIVDDLKKLYGLNIKGTENETVDDVVDVMIDLATKKEDSNIGVSNAEVIKATLSMLLLDIEQTESQLNKKDEGHDDAMSVLSDVSGIEEDIIKVSVQPDEGDRVTEVGESSVEEDEDIVRSDIESETKTDDVKDDVDYVEATADLEQEEDIIEDEDVTLDNENQNIDDV</sequence>
<feature type="region of interest" description="Disordered" evidence="2">
    <location>
        <begin position="786"/>
        <end position="856"/>
    </location>
</feature>
<protein>
    <submittedName>
        <fullName evidence="4">Uncharacterized protein LOC103516452</fullName>
    </submittedName>
</protein>
<feature type="compositionally biased region" description="Basic and acidic residues" evidence="2">
    <location>
        <begin position="171"/>
        <end position="185"/>
    </location>
</feature>
<feature type="compositionally biased region" description="Basic and acidic residues" evidence="2">
    <location>
        <begin position="195"/>
        <end position="204"/>
    </location>
</feature>
<feature type="coiled-coil region" evidence="1">
    <location>
        <begin position="209"/>
        <end position="254"/>
    </location>
</feature>
<keyword evidence="1" id="KW-0175">Coiled coil</keyword>